<proteinExistence type="predicted"/>
<keyword evidence="1" id="KW-0378">Hydrolase</keyword>
<protein>
    <submittedName>
        <fullName evidence="1">Serine protease</fullName>
    </submittedName>
</protein>
<dbReference type="GO" id="GO:0008233">
    <property type="term" value="F:peptidase activity"/>
    <property type="evidence" value="ECO:0007669"/>
    <property type="project" value="UniProtKB-KW"/>
</dbReference>
<keyword evidence="2" id="KW-1185">Reference proteome</keyword>
<dbReference type="GO" id="GO:0006508">
    <property type="term" value="P:proteolysis"/>
    <property type="evidence" value="ECO:0007669"/>
    <property type="project" value="UniProtKB-KW"/>
</dbReference>
<gene>
    <name evidence="1" type="ORF">E4656_03055</name>
</gene>
<dbReference type="InterPro" id="IPR009003">
    <property type="entry name" value="Peptidase_S1_PA"/>
</dbReference>
<dbReference type="AlphaFoldDB" id="A0A4Z0WFN0"/>
<dbReference type="Proteomes" id="UP000297475">
    <property type="component" value="Unassembled WGS sequence"/>
</dbReference>
<name>A0A4Z0WFN0_9GAMM</name>
<reference evidence="1 2" key="1">
    <citation type="submission" date="2019-04" db="EMBL/GenBank/DDBJ databases">
        <title>Natronospirillum operosus gen. nov., sp. nov., a haloalkaliphilic satellite isolated from decaying biomass of laboratory culture of cyanobacterium Geitlerinema sp. and proposal of Natronospirillaceae fam. nov. and Saccharospirillaceae fam. nov.</title>
        <authorList>
            <person name="Kevbrin V."/>
            <person name="Boltyanskaya Y."/>
            <person name="Koziaeva V."/>
            <person name="Grouzdev D.S."/>
            <person name="Park M."/>
            <person name="Cho J."/>
        </authorList>
    </citation>
    <scope>NUCLEOTIDE SEQUENCE [LARGE SCALE GENOMIC DNA]</scope>
    <source>
        <strain evidence="1 2">G-116</strain>
    </source>
</reference>
<sequence length="275" mass="30594">MVPIAIREKMSWVPFQIEIMFENEHLGIGTAFAYLYEDKTCLITNWHNVSGRNSETLKVINKEAAIPNKLILHYPIDMDEDKSTPGAPARIIVWNSFELNLYEDGEPIWYEHPIHRNKVDAVAIPFSLEASNLKPANAEELDLESIILRPSLDVYVLGYPRGMTGGAKLPIWKRGSIASEPDFDLDNLPKFFIDTATREGMSGSPVYAQQSGYIVPEGGAGVDDAIFGEARRFAGIYSGRVGDDTFKAQLGIVWKEDAIVEIILGSEPSISSFEI</sequence>
<comment type="caution">
    <text evidence="1">The sequence shown here is derived from an EMBL/GenBank/DDBJ whole genome shotgun (WGS) entry which is preliminary data.</text>
</comment>
<dbReference type="OrthoDB" id="7191282at2"/>
<dbReference type="EMBL" id="SRMF01000001">
    <property type="protein sequence ID" value="TGG95418.1"/>
    <property type="molecule type" value="Genomic_DNA"/>
</dbReference>
<evidence type="ECO:0000313" key="2">
    <source>
        <dbReference type="Proteomes" id="UP000297475"/>
    </source>
</evidence>
<keyword evidence="1" id="KW-0645">Protease</keyword>
<dbReference type="Pfam" id="PF13365">
    <property type="entry name" value="Trypsin_2"/>
    <property type="match status" value="1"/>
</dbReference>
<evidence type="ECO:0000313" key="1">
    <source>
        <dbReference type="EMBL" id="TGG95418.1"/>
    </source>
</evidence>
<accession>A0A4Z0WFN0</accession>
<dbReference type="SUPFAM" id="SSF50494">
    <property type="entry name" value="Trypsin-like serine proteases"/>
    <property type="match status" value="1"/>
</dbReference>
<organism evidence="1 2">
    <name type="scientific">Natronospirillum operosum</name>
    <dbReference type="NCBI Taxonomy" id="2759953"/>
    <lineage>
        <taxon>Bacteria</taxon>
        <taxon>Pseudomonadati</taxon>
        <taxon>Pseudomonadota</taxon>
        <taxon>Gammaproteobacteria</taxon>
        <taxon>Oceanospirillales</taxon>
        <taxon>Natronospirillaceae</taxon>
        <taxon>Natronospirillum</taxon>
    </lineage>
</organism>